<keyword evidence="2" id="KW-1185">Reference proteome</keyword>
<name>A0ABT3HA75_9HYPH</name>
<organism evidence="1 2">
    <name type="scientific">Rhodobium gokarnense</name>
    <dbReference type="NCBI Taxonomy" id="364296"/>
    <lineage>
        <taxon>Bacteria</taxon>
        <taxon>Pseudomonadati</taxon>
        <taxon>Pseudomonadota</taxon>
        <taxon>Alphaproteobacteria</taxon>
        <taxon>Hyphomicrobiales</taxon>
        <taxon>Rhodobiaceae</taxon>
        <taxon>Rhodobium</taxon>
    </lineage>
</organism>
<gene>
    <name evidence="1" type="ORF">M2319_001633</name>
</gene>
<sequence length="159" mass="17100">MPQSFQLSGNVSSVGRTLDLQVTPGARFGAKIDIDPGVADAAAVTDLIGTYPEVIKGAEIDVGGSLRLVLANPTTTKITKRVADPYAWLLEAEIESPDGPAVARGNFEVVLQRRSEHAPDDDVDDLGPPVVRNYMQRIWRIWLILNGAPPSKIEGVLSD</sequence>
<reference evidence="2" key="1">
    <citation type="submission" date="2023-07" db="EMBL/GenBank/DDBJ databases">
        <title>Genome sequencing of Purple Non-Sulfur Bacteria from various extreme environments.</title>
        <authorList>
            <person name="Mayer M."/>
        </authorList>
    </citation>
    <scope>NUCLEOTIDE SEQUENCE [LARGE SCALE GENOMIC DNA]</scope>
    <source>
        <strain evidence="2">DSM 17935</strain>
    </source>
</reference>
<dbReference type="Proteomes" id="UP001209755">
    <property type="component" value="Unassembled WGS sequence"/>
</dbReference>
<accession>A0ABT3HA75</accession>
<comment type="caution">
    <text evidence="1">The sequence shown here is derived from an EMBL/GenBank/DDBJ whole genome shotgun (WGS) entry which is preliminary data.</text>
</comment>
<proteinExistence type="predicted"/>
<protein>
    <submittedName>
        <fullName evidence="1">Uncharacterized protein</fullName>
    </submittedName>
</protein>
<evidence type="ECO:0000313" key="1">
    <source>
        <dbReference type="EMBL" id="MCW2307302.1"/>
    </source>
</evidence>
<dbReference type="RefSeq" id="WP_264600960.1">
    <property type="nucleotide sequence ID" value="NZ_JAOQNS010000004.1"/>
</dbReference>
<evidence type="ECO:0000313" key="2">
    <source>
        <dbReference type="Proteomes" id="UP001209755"/>
    </source>
</evidence>
<dbReference type="EMBL" id="JAOQNS010000004">
    <property type="protein sequence ID" value="MCW2307302.1"/>
    <property type="molecule type" value="Genomic_DNA"/>
</dbReference>